<feature type="transmembrane region" description="Helical" evidence="1">
    <location>
        <begin position="122"/>
        <end position="150"/>
    </location>
</feature>
<reference evidence="2 3" key="1">
    <citation type="submission" date="2017-12" db="EMBL/GenBank/DDBJ databases">
        <title>Complete genome sequence and characterization of bacteriophage phiP4-3 infecting Proteus pennea.</title>
        <authorList>
            <person name="He Y."/>
            <person name="Yang H."/>
        </authorList>
    </citation>
    <scope>NUCLEOTIDE SEQUENCE [LARGE SCALE GENOMIC DNA]</scope>
</reference>
<organism evidence="2 3">
    <name type="scientific">Proteus phage phiP4-3</name>
    <dbReference type="NCBI Taxonomy" id="2065203"/>
    <lineage>
        <taxon>Viruses</taxon>
        <taxon>Duplodnaviria</taxon>
        <taxon>Heunggongvirae</taxon>
        <taxon>Uroviricota</taxon>
        <taxon>Caudoviricetes</taxon>
        <taxon>Pantevenvirales</taxon>
        <taxon>Straboviridae</taxon>
        <taxon>Bragavirus</taxon>
        <taxon>Bragavirus p43</taxon>
    </lineage>
</organism>
<feature type="transmembrane region" description="Helical" evidence="1">
    <location>
        <begin position="162"/>
        <end position="189"/>
    </location>
</feature>
<keyword evidence="3" id="KW-1185">Reference proteome</keyword>
<keyword evidence="1" id="KW-0472">Membrane</keyword>
<keyword evidence="1" id="KW-0812">Transmembrane</keyword>
<evidence type="ECO:0000313" key="2">
    <source>
        <dbReference type="EMBL" id="AUM58550.1"/>
    </source>
</evidence>
<evidence type="ECO:0000313" key="3">
    <source>
        <dbReference type="Proteomes" id="UP000240538"/>
    </source>
</evidence>
<accession>A0A2I6PFP7</accession>
<sequence>MYTIELLINTETPKWHRINSEWATKEEASIIANNLIELAKSNKHDIFVFSNGYIVNTDFKVIDNEYHIWGNDIVDIRLSSVAPKIEIKKDTWHYKLTKLITPKASMPKSICGYFWNLLGRSLFFTFLIAALCGAFGSLGGTALINILTYYGITLGTGLTIGAYILGAILFAVVCCLVFVIIVGGVWLFCDYIPKKIAQRKLKARLEHTNIKKDIELREKSLTEEIHESFKGKHCNFIEFK</sequence>
<gene>
    <name evidence="2" type="ORF">phiP43_192</name>
</gene>
<protein>
    <submittedName>
        <fullName evidence="2">Uncharacterized protein</fullName>
    </submittedName>
</protein>
<keyword evidence="1" id="KW-1133">Transmembrane helix</keyword>
<name>A0A2I6PFP7_9CAUD</name>
<proteinExistence type="predicted"/>
<dbReference type="EMBL" id="MG696114">
    <property type="protein sequence ID" value="AUM58550.1"/>
    <property type="molecule type" value="Genomic_DNA"/>
</dbReference>
<dbReference type="Proteomes" id="UP000240538">
    <property type="component" value="Segment"/>
</dbReference>
<evidence type="ECO:0000256" key="1">
    <source>
        <dbReference type="SAM" id="Phobius"/>
    </source>
</evidence>